<comment type="caution">
    <text evidence="1">The sequence shown here is derived from an EMBL/GenBank/DDBJ whole genome shotgun (WGS) entry which is preliminary data.</text>
</comment>
<sequence length="705" mass="78205">MPWHAEDLVEEGIFYFREVAKDGDLPPHVEHLRKSLLDFSRPMTSYSWTANDIADHITAGEPHIYPLPLFKSTKDIRDEAVRLSHGDFAEEKWSDFYKKELFDRLASCTISSDGNSRISVRSHFYYDAIVSETNELWEVFNKRWPGLPKPISCPKPDIAFFLPIYDTTEGLPVTKSVAFANKSWQQIPGAFMAEPFTWSTLSELNAHAVELKRNGEDPIGSTPEETVCCQANNAATCALRLQRQLAKHATPLTHQAHVQPIPTITTIGPHVTAWIAYYAEGFTFGEVFSHALGRNTQDEAYIMRAIWTGNMTVVKDVIEFNMLLDNIYTWAMRVFKPNVAFYLNQWKHVCSQKDKPSSTPHLQSRLEEFRATVPMVNALWNEYKEMEFETMADQHWMSPVHFGLILQQLVMSDHEKLLEKVGKVMDDKLQILRSSQNPNESAHSSAGGRARAPSVAIRTRPRDSYDDSSSDEASNRYRPGSDDDEVGTQTTRASCAASDPDGLRRSTRLNRSTAALAPEIHVVDIPLANELVTPNNRSTTSSDFSSITRTATPSSLYDTGTSARESSSESAAMGRTPTASVPSPTPSRRIAKRRASAVGGLSNSKASRSASSDKPLPPRTFGGAIFFNDEFWKMNTPGVIPSNSTSSAEPRLHGFSDTSTVPVFGGHSNPSTPIKRRQGKPGIRTSPLPANQPPAGETTGQTPTL</sequence>
<evidence type="ECO:0000313" key="2">
    <source>
        <dbReference type="Proteomes" id="UP001148737"/>
    </source>
</evidence>
<keyword evidence="2" id="KW-1185">Reference proteome</keyword>
<name>A0ACC1QFS6_9HYPO</name>
<dbReference type="Proteomes" id="UP001148737">
    <property type="component" value="Unassembled WGS sequence"/>
</dbReference>
<gene>
    <name evidence="1" type="ORF">NLG97_g10161</name>
</gene>
<dbReference type="EMBL" id="JANAKD010002392">
    <property type="protein sequence ID" value="KAJ3473731.1"/>
    <property type="molecule type" value="Genomic_DNA"/>
</dbReference>
<accession>A0ACC1QFS6</accession>
<reference evidence="1" key="1">
    <citation type="submission" date="2022-07" db="EMBL/GenBank/DDBJ databases">
        <title>Genome Sequence of Lecanicillium saksenae.</title>
        <authorList>
            <person name="Buettner E."/>
        </authorList>
    </citation>
    <scope>NUCLEOTIDE SEQUENCE</scope>
    <source>
        <strain evidence="1">VT-O1</strain>
    </source>
</reference>
<organism evidence="1 2">
    <name type="scientific">Lecanicillium saksenae</name>
    <dbReference type="NCBI Taxonomy" id="468837"/>
    <lineage>
        <taxon>Eukaryota</taxon>
        <taxon>Fungi</taxon>
        <taxon>Dikarya</taxon>
        <taxon>Ascomycota</taxon>
        <taxon>Pezizomycotina</taxon>
        <taxon>Sordariomycetes</taxon>
        <taxon>Hypocreomycetidae</taxon>
        <taxon>Hypocreales</taxon>
        <taxon>Cordycipitaceae</taxon>
        <taxon>Lecanicillium</taxon>
    </lineage>
</organism>
<evidence type="ECO:0000313" key="1">
    <source>
        <dbReference type="EMBL" id="KAJ3473731.1"/>
    </source>
</evidence>
<protein>
    <submittedName>
        <fullName evidence="1">Uncharacterized protein</fullName>
    </submittedName>
</protein>
<proteinExistence type="predicted"/>